<protein>
    <submittedName>
        <fullName evidence="2">AMP-binding enzyme</fullName>
    </submittedName>
</protein>
<organism evidence="2 3">
    <name type="scientific">Lentzea atacamensis</name>
    <dbReference type="NCBI Taxonomy" id="531938"/>
    <lineage>
        <taxon>Bacteria</taxon>
        <taxon>Bacillati</taxon>
        <taxon>Actinomycetota</taxon>
        <taxon>Actinomycetes</taxon>
        <taxon>Pseudonocardiales</taxon>
        <taxon>Pseudonocardiaceae</taxon>
        <taxon>Lentzea</taxon>
    </lineage>
</organism>
<dbReference type="Gene3D" id="3.30.300.30">
    <property type="match status" value="1"/>
</dbReference>
<evidence type="ECO:0000313" key="3">
    <source>
        <dbReference type="Proteomes" id="UP000246005"/>
    </source>
</evidence>
<reference evidence="2 3" key="1">
    <citation type="submission" date="2018-05" db="EMBL/GenBank/DDBJ databases">
        <title>Genomic Encyclopedia of Type Strains, Phase IV (KMG-IV): sequencing the most valuable type-strain genomes for metagenomic binning, comparative biology and taxonomic classification.</title>
        <authorList>
            <person name="Goeker M."/>
        </authorList>
    </citation>
    <scope>NUCLEOTIDE SEQUENCE [LARGE SCALE GENOMIC DNA]</scope>
    <source>
        <strain evidence="2 3">DSM 45480</strain>
    </source>
</reference>
<dbReference type="AlphaFoldDB" id="A0A316I5V9"/>
<dbReference type="SUPFAM" id="SSF56801">
    <property type="entry name" value="Acetyl-CoA synthetase-like"/>
    <property type="match status" value="1"/>
</dbReference>
<evidence type="ECO:0000259" key="1">
    <source>
        <dbReference type="Pfam" id="PF13193"/>
    </source>
</evidence>
<gene>
    <name evidence="2" type="ORF">C8D88_10343</name>
</gene>
<dbReference type="InterPro" id="IPR045851">
    <property type="entry name" value="AMP-bd_C_sf"/>
</dbReference>
<name>A0A316I5V9_9PSEU</name>
<feature type="domain" description="AMP-binding enzyme C-terminal" evidence="1">
    <location>
        <begin position="7"/>
        <end position="42"/>
    </location>
</feature>
<sequence>MVTEGDVTADELMAFVAAEVAPFKNVRQVELVAEIPKSVSGKILRRSLKEADECES</sequence>
<dbReference type="InterPro" id="IPR025110">
    <property type="entry name" value="AMP-bd_C"/>
</dbReference>
<evidence type="ECO:0000313" key="2">
    <source>
        <dbReference type="EMBL" id="PWK87847.1"/>
    </source>
</evidence>
<dbReference type="Pfam" id="PF13193">
    <property type="entry name" value="AMP-binding_C"/>
    <property type="match status" value="1"/>
</dbReference>
<dbReference type="Proteomes" id="UP000246005">
    <property type="component" value="Unassembled WGS sequence"/>
</dbReference>
<comment type="caution">
    <text evidence="2">The sequence shown here is derived from an EMBL/GenBank/DDBJ whole genome shotgun (WGS) entry which is preliminary data.</text>
</comment>
<proteinExistence type="predicted"/>
<accession>A0A316I5V9</accession>
<dbReference type="EMBL" id="QGHB01000003">
    <property type="protein sequence ID" value="PWK87847.1"/>
    <property type="molecule type" value="Genomic_DNA"/>
</dbReference>